<evidence type="ECO:0000256" key="1">
    <source>
        <dbReference type="SAM" id="Coils"/>
    </source>
</evidence>
<dbReference type="EMBL" id="FOOK01000002">
    <property type="protein sequence ID" value="SFF67044.1"/>
    <property type="molecule type" value="Genomic_DNA"/>
</dbReference>
<accession>A0A1I2KJA4</accession>
<keyword evidence="3" id="KW-1185">Reference proteome</keyword>
<proteinExistence type="predicted"/>
<name>A0A1I2KJA4_9BACL</name>
<gene>
    <name evidence="2" type="ORF">SAMN04488025_10285</name>
</gene>
<reference evidence="2 3" key="1">
    <citation type="submission" date="2016-10" db="EMBL/GenBank/DDBJ databases">
        <authorList>
            <person name="de Groot N.N."/>
        </authorList>
    </citation>
    <scope>NUCLEOTIDE SEQUENCE [LARGE SCALE GENOMIC DNA]</scope>
    <source>
        <strain evidence="2 3">DSM 44945</strain>
    </source>
</reference>
<evidence type="ECO:0000313" key="3">
    <source>
        <dbReference type="Proteomes" id="UP000198661"/>
    </source>
</evidence>
<dbReference type="Gene3D" id="1.20.1270.70">
    <property type="entry name" value="Designed single chain three-helix bundle"/>
    <property type="match status" value="1"/>
</dbReference>
<dbReference type="Proteomes" id="UP000198661">
    <property type="component" value="Unassembled WGS sequence"/>
</dbReference>
<dbReference type="AlphaFoldDB" id="A0A1I2KJA4"/>
<protein>
    <submittedName>
        <fullName evidence="2">Uncharacterized protein</fullName>
    </submittedName>
</protein>
<keyword evidence="1" id="KW-0175">Coiled coil</keyword>
<sequence>MYYYDYGDPYISQPNLWRRVSNLEEQVRRLNRRVENLERRVTQLERRRPYTRGEELDDSFPG</sequence>
<organism evidence="2 3">
    <name type="scientific">Planifilum fulgidum</name>
    <dbReference type="NCBI Taxonomy" id="201973"/>
    <lineage>
        <taxon>Bacteria</taxon>
        <taxon>Bacillati</taxon>
        <taxon>Bacillota</taxon>
        <taxon>Bacilli</taxon>
        <taxon>Bacillales</taxon>
        <taxon>Thermoactinomycetaceae</taxon>
        <taxon>Planifilum</taxon>
    </lineage>
</organism>
<feature type="coiled-coil region" evidence="1">
    <location>
        <begin position="20"/>
        <end position="47"/>
    </location>
</feature>
<dbReference type="RefSeq" id="WP_092035527.1">
    <property type="nucleotide sequence ID" value="NZ_FOOK01000002.1"/>
</dbReference>
<evidence type="ECO:0000313" key="2">
    <source>
        <dbReference type="EMBL" id="SFF67044.1"/>
    </source>
</evidence>